<protein>
    <submittedName>
        <fullName evidence="1">Uncharacterized protein</fullName>
    </submittedName>
</protein>
<organism evidence="1 2">
    <name type="scientific">Macroventuria anomochaeta</name>
    <dbReference type="NCBI Taxonomy" id="301207"/>
    <lineage>
        <taxon>Eukaryota</taxon>
        <taxon>Fungi</taxon>
        <taxon>Dikarya</taxon>
        <taxon>Ascomycota</taxon>
        <taxon>Pezizomycotina</taxon>
        <taxon>Dothideomycetes</taxon>
        <taxon>Pleosporomycetidae</taxon>
        <taxon>Pleosporales</taxon>
        <taxon>Pleosporineae</taxon>
        <taxon>Didymellaceae</taxon>
        <taxon>Macroventuria</taxon>
    </lineage>
</organism>
<proteinExistence type="predicted"/>
<sequence>MAPALAPKEVSEPFPISCVAGRHLLFDVDVISHVRRNHNICGVLVGTIPNLSQQNVFLGIPLELMSEEARVLVEGGHAYIVDDVETHRQGFQEMSRADRLKYLAEMDRQGTEAAKESLAAQEKKKDIALKKKGWRKEVVETETAPSVADSTATVESTADSTASDATVHVELPSPAGSGLGFIMKGSGFVEPQSSANTASVPSIPSESSGTVASDLGSSFVDLGSIMKGSSFLDPSSVSAKSEAVAAPVSDAAPSSPHTSDLGSSFSDLGSIMKGSSFLELAPVEVKVEKVEVEEAMPLLVKEEEAGPEEVKLAEAQLEEAMQEEFKAVTADDPEEVDLREAVPPMGGIEAEPAEDPQEVDPSTASTSLFESEPAPSAPPVKSTLKSVFAQRQYITPTTSTPPLPTPPQDSSRPLPVVPKSYPLFRFLHSRGYFFMPGLRFGCNYSVYPGDPLRYHSHFLATGLGWDEKFDLLDIVGGGRLGTGTKKAYMVGGEDPKAPKEDNVRAFSVEWASM</sequence>
<name>A0ACB6SCG6_9PLEO</name>
<gene>
    <name evidence="1" type="ORF">BU25DRAFT_445918</name>
</gene>
<dbReference type="EMBL" id="MU006705">
    <property type="protein sequence ID" value="KAF2630939.1"/>
    <property type="molecule type" value="Genomic_DNA"/>
</dbReference>
<evidence type="ECO:0000313" key="2">
    <source>
        <dbReference type="Proteomes" id="UP000799754"/>
    </source>
</evidence>
<evidence type="ECO:0000313" key="1">
    <source>
        <dbReference type="EMBL" id="KAF2630939.1"/>
    </source>
</evidence>
<reference evidence="1" key="1">
    <citation type="journal article" date="2020" name="Stud. Mycol.">
        <title>101 Dothideomycetes genomes: a test case for predicting lifestyles and emergence of pathogens.</title>
        <authorList>
            <person name="Haridas S."/>
            <person name="Albert R."/>
            <person name="Binder M."/>
            <person name="Bloem J."/>
            <person name="Labutti K."/>
            <person name="Salamov A."/>
            <person name="Andreopoulos B."/>
            <person name="Baker S."/>
            <person name="Barry K."/>
            <person name="Bills G."/>
            <person name="Bluhm B."/>
            <person name="Cannon C."/>
            <person name="Castanera R."/>
            <person name="Culley D."/>
            <person name="Daum C."/>
            <person name="Ezra D."/>
            <person name="Gonzalez J."/>
            <person name="Henrissat B."/>
            <person name="Kuo A."/>
            <person name="Liang C."/>
            <person name="Lipzen A."/>
            <person name="Lutzoni F."/>
            <person name="Magnuson J."/>
            <person name="Mondo S."/>
            <person name="Nolan M."/>
            <person name="Ohm R."/>
            <person name="Pangilinan J."/>
            <person name="Park H.-J."/>
            <person name="Ramirez L."/>
            <person name="Alfaro M."/>
            <person name="Sun H."/>
            <person name="Tritt A."/>
            <person name="Yoshinaga Y."/>
            <person name="Zwiers L.-H."/>
            <person name="Turgeon B."/>
            <person name="Goodwin S."/>
            <person name="Spatafora J."/>
            <person name="Crous P."/>
            <person name="Grigoriev I."/>
        </authorList>
    </citation>
    <scope>NUCLEOTIDE SEQUENCE</scope>
    <source>
        <strain evidence="1">CBS 525.71</strain>
    </source>
</reference>
<dbReference type="Proteomes" id="UP000799754">
    <property type="component" value="Unassembled WGS sequence"/>
</dbReference>
<comment type="caution">
    <text evidence="1">The sequence shown here is derived from an EMBL/GenBank/DDBJ whole genome shotgun (WGS) entry which is preliminary data.</text>
</comment>
<keyword evidence="2" id="KW-1185">Reference proteome</keyword>
<accession>A0ACB6SCG6</accession>